<feature type="domain" description="VWFA" evidence="6">
    <location>
        <begin position="5"/>
        <end position="188"/>
    </location>
</feature>
<sequence>MVLEASILVLDNSEWMRNGDYTPTRLEAQADAVNLIFGAKTQSNPENTVSLMTMAGKSPKVLVTFTSDIGKILSALHTVHIGGKVSFTTSVQIAQLALKHRQNKNQRQRIIVFVGSPVEEDEKTLVKLAKKLKKNNIAVDVVNFGEEAENTTKLEAFVAAVNNNDNSNLVTVPPGPHLLSDVLVSSAIVAGEDGAAPAYVSSGGGSYEFGVDPNLDPELALALRISLEEERARQEAASAGAARAEGGAEAAPADGAAAAAGSGSAMSIEDDLLAQALASSQADGDHDMEGLTEEQAMQRAIQMSMAGDDGSAAGSGTNKGGDFDEAMQDPDFMSSVLGSLSGVDTTDPRIQNVLQGFSSASNNTGDKADENKPKEGEDKDKKDGESK</sequence>
<dbReference type="PROSITE" id="PS50330">
    <property type="entry name" value="UIM"/>
    <property type="match status" value="1"/>
</dbReference>
<dbReference type="CDD" id="cd01452">
    <property type="entry name" value="VWA_26S_proteasome_subunit"/>
    <property type="match status" value="1"/>
</dbReference>
<protein>
    <recommendedName>
        <fullName evidence="4">26S proteasome regulatory subunit RPN10</fullName>
    </recommendedName>
</protein>
<organism evidence="7 8">
    <name type="scientific">Entomortierella chlamydospora</name>
    <dbReference type="NCBI Taxonomy" id="101097"/>
    <lineage>
        <taxon>Eukaryota</taxon>
        <taxon>Fungi</taxon>
        <taxon>Fungi incertae sedis</taxon>
        <taxon>Mucoromycota</taxon>
        <taxon>Mortierellomycotina</taxon>
        <taxon>Mortierellomycetes</taxon>
        <taxon>Mortierellales</taxon>
        <taxon>Mortierellaceae</taxon>
        <taxon>Entomortierella</taxon>
    </lineage>
</organism>
<dbReference type="CDD" id="cd22297">
    <property type="entry name" value="PSMD4_RAZUL"/>
    <property type="match status" value="1"/>
</dbReference>
<accession>A0A9P6T048</accession>
<dbReference type="Pfam" id="PF13519">
    <property type="entry name" value="VWA_2"/>
    <property type="match status" value="1"/>
</dbReference>
<feature type="compositionally biased region" description="Low complexity" evidence="5">
    <location>
        <begin position="305"/>
        <end position="316"/>
    </location>
</feature>
<evidence type="ECO:0000256" key="1">
    <source>
        <dbReference type="ARBA" id="ARBA00005574"/>
    </source>
</evidence>
<evidence type="ECO:0000256" key="5">
    <source>
        <dbReference type="SAM" id="MobiDB-lite"/>
    </source>
</evidence>
<dbReference type="FunFam" id="3.40.50.410:FF:000005">
    <property type="entry name" value="26S proteasome non-ATPase regulatory subunit 4"/>
    <property type="match status" value="1"/>
</dbReference>
<comment type="similarity">
    <text evidence="1">Belongs to the proteasome subunit S5A family.</text>
</comment>
<feature type="compositionally biased region" description="Basic and acidic residues" evidence="5">
    <location>
        <begin position="366"/>
        <end position="387"/>
    </location>
</feature>
<dbReference type="GO" id="GO:0008540">
    <property type="term" value="C:proteasome regulatory particle, base subcomplex"/>
    <property type="evidence" value="ECO:0007669"/>
    <property type="project" value="TreeGrafter"/>
</dbReference>
<dbReference type="Gene3D" id="3.40.50.410">
    <property type="entry name" value="von Willebrand factor, type A domain"/>
    <property type="match status" value="1"/>
</dbReference>
<comment type="caution">
    <text evidence="7">The sequence shown here is derived from an EMBL/GenBank/DDBJ whole genome shotgun (WGS) entry which is preliminary data.</text>
</comment>
<evidence type="ECO:0000313" key="7">
    <source>
        <dbReference type="EMBL" id="KAG0015366.1"/>
    </source>
</evidence>
<dbReference type="GO" id="GO:0005829">
    <property type="term" value="C:cytosol"/>
    <property type="evidence" value="ECO:0007669"/>
    <property type="project" value="TreeGrafter"/>
</dbReference>
<evidence type="ECO:0000256" key="3">
    <source>
        <dbReference type="ARBA" id="ARBA00022942"/>
    </source>
</evidence>
<dbReference type="SUPFAM" id="SSF53300">
    <property type="entry name" value="vWA-like"/>
    <property type="match status" value="1"/>
</dbReference>
<feature type="compositionally biased region" description="Polar residues" evidence="5">
    <location>
        <begin position="336"/>
        <end position="365"/>
    </location>
</feature>
<keyword evidence="8" id="KW-1185">Reference proteome</keyword>
<feature type="region of interest" description="Disordered" evidence="5">
    <location>
        <begin position="305"/>
        <end position="387"/>
    </location>
</feature>
<dbReference type="PROSITE" id="PS50234">
    <property type="entry name" value="VWFA"/>
    <property type="match status" value="1"/>
</dbReference>
<dbReference type="InterPro" id="IPR049590">
    <property type="entry name" value="PSMD4_RAZUL-like"/>
</dbReference>
<dbReference type="EMBL" id="JAAAID010000635">
    <property type="protein sequence ID" value="KAG0015366.1"/>
    <property type="molecule type" value="Genomic_DNA"/>
</dbReference>
<dbReference type="Pfam" id="PF02809">
    <property type="entry name" value="UIM"/>
    <property type="match status" value="3"/>
</dbReference>
<dbReference type="InterPro" id="IPR003903">
    <property type="entry name" value="UIM_dom"/>
</dbReference>
<dbReference type="AlphaFoldDB" id="A0A9P6T048"/>
<reference evidence="7" key="1">
    <citation type="journal article" date="2020" name="Fungal Divers.">
        <title>Resolving the Mortierellaceae phylogeny through synthesis of multi-gene phylogenetics and phylogenomics.</title>
        <authorList>
            <person name="Vandepol N."/>
            <person name="Liber J."/>
            <person name="Desiro A."/>
            <person name="Na H."/>
            <person name="Kennedy M."/>
            <person name="Barry K."/>
            <person name="Grigoriev I.V."/>
            <person name="Miller A.N."/>
            <person name="O'Donnell K."/>
            <person name="Stajich J.E."/>
            <person name="Bonito G."/>
        </authorList>
    </citation>
    <scope>NUCLEOTIDE SEQUENCE</scope>
    <source>
        <strain evidence="7">NRRL 2769</strain>
    </source>
</reference>
<dbReference type="SMART" id="SM00327">
    <property type="entry name" value="VWA"/>
    <property type="match status" value="1"/>
</dbReference>
<dbReference type="Gene3D" id="1.10.287.3990">
    <property type="match status" value="1"/>
</dbReference>
<dbReference type="Proteomes" id="UP000703661">
    <property type="component" value="Unassembled WGS sequence"/>
</dbReference>
<evidence type="ECO:0000256" key="2">
    <source>
        <dbReference type="ARBA" id="ARBA00022737"/>
    </source>
</evidence>
<evidence type="ECO:0000259" key="6">
    <source>
        <dbReference type="PROSITE" id="PS50234"/>
    </source>
</evidence>
<gene>
    <name evidence="7" type="ORF">BGZ80_009896</name>
</gene>
<dbReference type="PANTHER" id="PTHR10223:SF0">
    <property type="entry name" value="26S PROTEASOME NON-ATPASE REGULATORY SUBUNIT 4"/>
    <property type="match status" value="1"/>
</dbReference>
<dbReference type="PANTHER" id="PTHR10223">
    <property type="entry name" value="26S PROTEASOME NON-ATPASE REGULATORY SUBUNIT 4"/>
    <property type="match status" value="1"/>
</dbReference>
<dbReference type="InterPro" id="IPR002035">
    <property type="entry name" value="VWF_A"/>
</dbReference>
<proteinExistence type="inferred from homology"/>
<dbReference type="GO" id="GO:0043161">
    <property type="term" value="P:proteasome-mediated ubiquitin-dependent protein catabolic process"/>
    <property type="evidence" value="ECO:0007669"/>
    <property type="project" value="TreeGrafter"/>
</dbReference>
<dbReference type="InterPro" id="IPR027040">
    <property type="entry name" value="PSMD4"/>
</dbReference>
<dbReference type="InterPro" id="IPR036465">
    <property type="entry name" value="vWFA_dom_sf"/>
</dbReference>
<evidence type="ECO:0000313" key="8">
    <source>
        <dbReference type="Proteomes" id="UP000703661"/>
    </source>
</evidence>
<dbReference type="OrthoDB" id="1731724at2759"/>
<keyword evidence="3" id="KW-0647">Proteasome</keyword>
<dbReference type="GO" id="GO:0005634">
    <property type="term" value="C:nucleus"/>
    <property type="evidence" value="ECO:0007669"/>
    <property type="project" value="TreeGrafter"/>
</dbReference>
<keyword evidence="2" id="KW-0677">Repeat</keyword>
<name>A0A9P6T048_9FUNG</name>
<evidence type="ECO:0000256" key="4">
    <source>
        <dbReference type="ARBA" id="ARBA00044341"/>
    </source>
</evidence>
<dbReference type="GO" id="GO:0036435">
    <property type="term" value="F:K48-linked polyubiquitin modification-dependent protein binding"/>
    <property type="evidence" value="ECO:0007669"/>
    <property type="project" value="UniProtKB-ARBA"/>
</dbReference>
<dbReference type="SMART" id="SM00726">
    <property type="entry name" value="UIM"/>
    <property type="match status" value="3"/>
</dbReference>